<dbReference type="GO" id="GO:0000160">
    <property type="term" value="P:phosphorelay signal transduction system"/>
    <property type="evidence" value="ECO:0007669"/>
    <property type="project" value="InterPro"/>
</dbReference>
<dbReference type="Gene3D" id="3.40.50.300">
    <property type="entry name" value="P-loop containing nucleotide triphosphate hydrolases"/>
    <property type="match status" value="1"/>
</dbReference>
<feature type="DNA-binding region" description="OmpR/PhoB-type" evidence="3">
    <location>
        <begin position="35"/>
        <end position="132"/>
    </location>
</feature>
<dbReference type="STRING" id="1406858.GCA_000710895_05531"/>
<sequence>MRVAQPRESDSFAQLTYDRRGMNAETSSSSSAGVTRIVSIGDTVRVALLGEIALRRAGVLTPVPGARSRLLVAALATHPGRSRAAPALIDDIWGDAPPRAPMNALHTQISRLRSALPDGALDIGPAGYRLVLPVDQVDLTRVARIEQRARAAFDAGDVDGCLDLLTRARGLWRGEPGADLPPGPVADELAALAAARAHDLDTLELAAREAAGDLTAAIVLARRAATAHPLDEPAHTTLMRLLAIAGRGSEALDVFAAFRARLAAELGTDPGPTITAVNTAVLRGDPLPGELRRWRPATSSVPALGTDQPHGGRGTGAGGGDGHASDVGASVAEDADGRSFSPAVAYHAAAHRSSARQDPPRRESAAAEAISSIGLRAAPNPLLGRDGDLAALTALLRESRVVTVLGPGGTGKTRIANELGARCAAERSVVLVELASVRPDPDSAATRVEVEAAIAATLGVSEVGRDATVLRPALVRDIRQVLRETLGSRPMLLILDNCEHLIEAVAAITADLVGASDRLTVLTTSRAPLEITAETVYPLSPLTIDAAGSPATDLFTARARAVRPSAHLDPATVARLCETLDGLPLAIELAAARVRTMSVAEIESRLDQRFALLRGGDRSSPRRHRTLHAVIDWSWNLLDDPQRVALRRLCRFPAGFTLSAAAALLHGPDIPDAAAAVDGLVGQSLLTVLEADDDPEWRGAQRVRYRMLETVREFGEEQLTLAGEAEPVMSRMVGWARDFVVAALRAYLGGDQVRTVLSVAAEAENLVTVLRYAVERRDADTVHMVFPTLAMLWVIRGAHMELVAWGERVLRLPPRTPAADPSAADLQIFGQVTIGLHLMYISGEPRGTALVRNTIRRVLRSGAQPTPMFGFLGELATLPPNATALGRALARGVRSDDALTRSTALLVRANVAENAGDIFGSTRDAVAALRMMEPGDVWGHAMLCQHLGGMYGQAARYDESVGFYRSAAADLLRLRSFEESIEIRSFLAVSLTGLGDTAAARRELEPTLGAIGVEPSPDTPVTQPSQRRAHVVSALSEVELAEGDIDTGLRRFRTVLPLLDWPNNMVTPGPGLLMLVSAVVDAHVLYGRTDEIRTVVYELADLVVNRLAQLWDVPQLGAAANAVGSFLLATGEHVGAGLALLALVPRVTPRQDYPSMRWDRHVALHRDEVGPERFDAAVRAVARLGRRQAAERILGLLREIAPS</sequence>
<evidence type="ECO:0000259" key="5">
    <source>
        <dbReference type="PROSITE" id="PS51755"/>
    </source>
</evidence>
<reference evidence="6 7" key="1">
    <citation type="submission" date="2018-06" db="EMBL/GenBank/DDBJ databases">
        <authorList>
            <consortium name="Pathogen Informatics"/>
            <person name="Doyle S."/>
        </authorList>
    </citation>
    <scope>NUCLEOTIDE SEQUENCE [LARGE SCALE GENOMIC DNA]</scope>
    <source>
        <strain evidence="6 7">NCTC1934</strain>
    </source>
</reference>
<evidence type="ECO:0000313" key="6">
    <source>
        <dbReference type="EMBL" id="SUA73639.1"/>
    </source>
</evidence>
<dbReference type="InterPro" id="IPR001867">
    <property type="entry name" value="OmpR/PhoB-type_DNA-bd"/>
</dbReference>
<dbReference type="SMART" id="SM01043">
    <property type="entry name" value="BTAD"/>
    <property type="match status" value="1"/>
</dbReference>
<dbReference type="PANTHER" id="PTHR47691:SF3">
    <property type="entry name" value="HTH-TYPE TRANSCRIPTIONAL REGULATOR RV0890C-RELATED"/>
    <property type="match status" value="1"/>
</dbReference>
<dbReference type="InterPro" id="IPR027417">
    <property type="entry name" value="P-loop_NTPase"/>
</dbReference>
<dbReference type="PANTHER" id="PTHR47691">
    <property type="entry name" value="REGULATOR-RELATED"/>
    <property type="match status" value="1"/>
</dbReference>
<dbReference type="PROSITE" id="PS51755">
    <property type="entry name" value="OMPR_PHOB"/>
    <property type="match status" value="1"/>
</dbReference>
<feature type="domain" description="OmpR/PhoB-type" evidence="5">
    <location>
        <begin position="35"/>
        <end position="132"/>
    </location>
</feature>
<dbReference type="InterPro" id="IPR011990">
    <property type="entry name" value="TPR-like_helical_dom_sf"/>
</dbReference>
<organism evidence="6 7">
    <name type="scientific">Nocardia otitidiscaviarum</name>
    <dbReference type="NCBI Taxonomy" id="1823"/>
    <lineage>
        <taxon>Bacteria</taxon>
        <taxon>Bacillati</taxon>
        <taxon>Actinomycetota</taxon>
        <taxon>Actinomycetes</taxon>
        <taxon>Mycobacteriales</taxon>
        <taxon>Nocardiaceae</taxon>
        <taxon>Nocardia</taxon>
    </lineage>
</organism>
<name>A0A378YB97_9NOCA</name>
<dbReference type="SUPFAM" id="SSF48452">
    <property type="entry name" value="TPR-like"/>
    <property type="match status" value="1"/>
</dbReference>
<gene>
    <name evidence="6" type="primary">embR_4</name>
    <name evidence="6" type="ORF">NCTC1934_01085</name>
</gene>
<dbReference type="GO" id="GO:0003677">
    <property type="term" value="F:DNA binding"/>
    <property type="evidence" value="ECO:0007669"/>
    <property type="project" value="UniProtKB-UniRule"/>
</dbReference>
<keyword evidence="7" id="KW-1185">Reference proteome</keyword>
<dbReference type="Proteomes" id="UP000255467">
    <property type="component" value="Unassembled WGS sequence"/>
</dbReference>
<feature type="region of interest" description="Disordered" evidence="4">
    <location>
        <begin position="299"/>
        <end position="328"/>
    </location>
</feature>
<feature type="compositionally biased region" description="Gly residues" evidence="4">
    <location>
        <begin position="311"/>
        <end position="322"/>
    </location>
</feature>
<dbReference type="SUPFAM" id="SSF46894">
    <property type="entry name" value="C-terminal effector domain of the bipartite response regulators"/>
    <property type="match status" value="1"/>
</dbReference>
<dbReference type="GO" id="GO:0006355">
    <property type="term" value="P:regulation of DNA-templated transcription"/>
    <property type="evidence" value="ECO:0007669"/>
    <property type="project" value="InterPro"/>
</dbReference>
<evidence type="ECO:0000313" key="7">
    <source>
        <dbReference type="Proteomes" id="UP000255467"/>
    </source>
</evidence>
<dbReference type="Gene3D" id="1.25.40.10">
    <property type="entry name" value="Tetratricopeptide repeat domain"/>
    <property type="match status" value="2"/>
</dbReference>
<dbReference type="Pfam" id="PF03704">
    <property type="entry name" value="BTAD"/>
    <property type="match status" value="1"/>
</dbReference>
<dbReference type="InterPro" id="IPR005158">
    <property type="entry name" value="BTAD"/>
</dbReference>
<dbReference type="InterPro" id="IPR041664">
    <property type="entry name" value="AAA_16"/>
</dbReference>
<dbReference type="PRINTS" id="PR00364">
    <property type="entry name" value="DISEASERSIST"/>
</dbReference>
<evidence type="ECO:0000256" key="3">
    <source>
        <dbReference type="PROSITE-ProRule" id="PRU01091"/>
    </source>
</evidence>
<evidence type="ECO:0000256" key="4">
    <source>
        <dbReference type="SAM" id="MobiDB-lite"/>
    </source>
</evidence>
<protein>
    <submittedName>
        <fullName evidence="6">Probable regulatory protein embR</fullName>
    </submittedName>
</protein>
<dbReference type="InterPro" id="IPR036388">
    <property type="entry name" value="WH-like_DNA-bd_sf"/>
</dbReference>
<accession>A0A378YB97</accession>
<proteinExistence type="inferred from homology"/>
<dbReference type="SUPFAM" id="SSF52540">
    <property type="entry name" value="P-loop containing nucleoside triphosphate hydrolases"/>
    <property type="match status" value="1"/>
</dbReference>
<dbReference type="Pfam" id="PF13191">
    <property type="entry name" value="AAA_16"/>
    <property type="match status" value="1"/>
</dbReference>
<dbReference type="InterPro" id="IPR016032">
    <property type="entry name" value="Sig_transdc_resp-reg_C-effctor"/>
</dbReference>
<dbReference type="Gene3D" id="1.10.10.10">
    <property type="entry name" value="Winged helix-like DNA-binding domain superfamily/Winged helix DNA-binding domain"/>
    <property type="match status" value="1"/>
</dbReference>
<keyword evidence="2 3" id="KW-0238">DNA-binding</keyword>
<evidence type="ECO:0000256" key="2">
    <source>
        <dbReference type="ARBA" id="ARBA00023125"/>
    </source>
</evidence>
<comment type="similarity">
    <text evidence="1">Belongs to the AfsR/DnrI/RedD regulatory family.</text>
</comment>
<dbReference type="SMART" id="SM00862">
    <property type="entry name" value="Trans_reg_C"/>
    <property type="match status" value="1"/>
</dbReference>
<evidence type="ECO:0000256" key="1">
    <source>
        <dbReference type="ARBA" id="ARBA00005820"/>
    </source>
</evidence>
<dbReference type="AlphaFoldDB" id="A0A378YB97"/>
<dbReference type="EMBL" id="UGRY01000002">
    <property type="protein sequence ID" value="SUA73639.1"/>
    <property type="molecule type" value="Genomic_DNA"/>
</dbReference>